<comment type="caution">
    <text evidence="1">The sequence shown here is derived from an EMBL/GenBank/DDBJ whole genome shotgun (WGS) entry which is preliminary data.</text>
</comment>
<evidence type="ECO:0000313" key="2">
    <source>
        <dbReference type="Proteomes" id="UP000675554"/>
    </source>
</evidence>
<evidence type="ECO:0008006" key="3">
    <source>
        <dbReference type="Google" id="ProtNLM"/>
    </source>
</evidence>
<feature type="non-terminal residue" evidence="1">
    <location>
        <position position="1"/>
    </location>
</feature>
<reference evidence="1" key="1">
    <citation type="submission" date="2021-04" db="EMBL/GenBank/DDBJ databases">
        <title>Sequencing of actinobacteria type strains.</title>
        <authorList>
            <person name="Nguyen G.-S."/>
            <person name="Wentzel A."/>
        </authorList>
    </citation>
    <scope>NUCLEOTIDE SEQUENCE</scope>
    <source>
        <strain evidence="1">DSM 42095</strain>
    </source>
</reference>
<protein>
    <recommendedName>
        <fullName evidence="3">L,D-transpeptidase catalytic domain</fullName>
    </recommendedName>
</protein>
<organism evidence="1 2">
    <name type="scientific">Streptomyces daliensis</name>
    <dbReference type="NCBI Taxonomy" id="299421"/>
    <lineage>
        <taxon>Bacteria</taxon>
        <taxon>Bacillati</taxon>
        <taxon>Actinomycetota</taxon>
        <taxon>Actinomycetes</taxon>
        <taxon>Kitasatosporales</taxon>
        <taxon>Streptomycetaceae</taxon>
        <taxon>Streptomyces</taxon>
    </lineage>
</organism>
<dbReference type="EMBL" id="JAGSMN010002268">
    <property type="protein sequence ID" value="MBR7679102.1"/>
    <property type="molecule type" value="Genomic_DNA"/>
</dbReference>
<keyword evidence="2" id="KW-1185">Reference proteome</keyword>
<sequence length="119" mass="13110">AANNKIGRNACIPNQGWLPNATYNIGTFYNNHVGTVHGIAWDIGNKRCKGGGKSGQNRTELFVHSEMLSNGKQGTSEPTRWDGNGDYKSYGCIKMKPADVRALKGYRSNYPKPTKLYVS</sequence>
<proteinExistence type="predicted"/>
<evidence type="ECO:0000313" key="1">
    <source>
        <dbReference type="EMBL" id="MBR7679102.1"/>
    </source>
</evidence>
<dbReference type="Proteomes" id="UP000675554">
    <property type="component" value="Unassembled WGS sequence"/>
</dbReference>
<accession>A0A8T4J7A4</accession>
<dbReference type="AlphaFoldDB" id="A0A8T4J7A4"/>
<name>A0A8T4J7A4_9ACTN</name>
<gene>
    <name evidence="1" type="ORF">KDA82_40460</name>
</gene>